<dbReference type="SUPFAM" id="SSF52540">
    <property type="entry name" value="P-loop containing nucleoside triphosphate hydrolases"/>
    <property type="match status" value="1"/>
</dbReference>
<evidence type="ECO:0000313" key="6">
    <source>
        <dbReference type="Proteomes" id="UP000663852"/>
    </source>
</evidence>
<feature type="domain" description="DUF4062" evidence="4">
    <location>
        <begin position="133"/>
        <end position="219"/>
    </location>
</feature>
<dbReference type="Pfam" id="PF13271">
    <property type="entry name" value="DUF4062"/>
    <property type="match status" value="1"/>
</dbReference>
<evidence type="ECO:0000259" key="3">
    <source>
        <dbReference type="Pfam" id="PF05729"/>
    </source>
</evidence>
<feature type="compositionally biased region" description="Basic and acidic residues" evidence="2">
    <location>
        <begin position="70"/>
        <end position="79"/>
    </location>
</feature>
<dbReference type="InterPro" id="IPR027417">
    <property type="entry name" value="P-loop_NTPase"/>
</dbReference>
<evidence type="ECO:0000256" key="2">
    <source>
        <dbReference type="SAM" id="MobiDB-lite"/>
    </source>
</evidence>
<sequence length="603" mass="70500">MYSCHVDKVFLSVLTGCQQQHYESCQIHLDSCDVIHREYRCVFHETTRNCHLFHKQLVQQIQIMIRAAHSPKDGEDHSLKPTLTSTTNDTNHHSSIPIDASKFWVKLGEHVAKEPLPNSNDRGHQRTPNKVVRIFVSSTFTDFFNEREVLIKQVFPELRDELEPAGIQIIDCDLRWGVPKDSTTEQTILACMEELDRCFEDNGQPFFIGLVSDKYGWVPKITELPGCITDRYRWIDGASITLMEFIHGAFRTHNPNAFFLMRNSENILKNLPEKYTDKFRDKDEQSQRQIQELKVQLSHFVPEEHIFHYDCFYNGLDSTTGRERVKIDGLHDFAVKAKEFLSNAIKNWYPENFHTDASFSTDDKQMNTFLLNKTQFFVDRHEEFSILLKYVTGEQMDLNLLTGMAGAEEKNIPMMAIKGRPGDGKTMLLGKFALHLEETMKDKFFLFYHFLDGAFHPNVSTYINSHLKQKLDRYIEQNKLISPHTGERPAITSDNFISQAISLLPVPFVIIIDGLDKGDIHHQRKYREEFIFYNYEMLASDHTYIILSCEPGFALYNEITRYNRYEIELKPLTIEQRSAYIERFFRQFNKVSLKKNEREEKIA</sequence>
<gene>
    <name evidence="5" type="ORF">EDS130_LOCUS14512</name>
</gene>
<dbReference type="AlphaFoldDB" id="A0A814GCD0"/>
<dbReference type="InterPro" id="IPR051191">
    <property type="entry name" value="DCAF12"/>
</dbReference>
<dbReference type="Gene3D" id="3.40.50.300">
    <property type="entry name" value="P-loop containing nucleotide triphosphate hydrolases"/>
    <property type="match status" value="1"/>
</dbReference>
<dbReference type="EMBL" id="CAJNOJ010000059">
    <property type="protein sequence ID" value="CAF0993423.1"/>
    <property type="molecule type" value="Genomic_DNA"/>
</dbReference>
<dbReference type="OrthoDB" id="2325716at2759"/>
<protein>
    <submittedName>
        <fullName evidence="5">Uncharacterized protein</fullName>
    </submittedName>
</protein>
<evidence type="ECO:0000256" key="1">
    <source>
        <dbReference type="ARBA" id="ARBA00022737"/>
    </source>
</evidence>
<dbReference type="GO" id="GO:0080008">
    <property type="term" value="C:Cul4-RING E3 ubiquitin ligase complex"/>
    <property type="evidence" value="ECO:0007669"/>
    <property type="project" value="TreeGrafter"/>
</dbReference>
<keyword evidence="1" id="KW-0677">Repeat</keyword>
<reference evidence="5" key="1">
    <citation type="submission" date="2021-02" db="EMBL/GenBank/DDBJ databases">
        <authorList>
            <person name="Nowell W R."/>
        </authorList>
    </citation>
    <scope>NUCLEOTIDE SEQUENCE</scope>
</reference>
<dbReference type="InterPro" id="IPR025139">
    <property type="entry name" value="DUF4062"/>
</dbReference>
<dbReference type="PANTHER" id="PTHR19860:SF42">
    <property type="entry name" value="RING-TYPE DOMAIN-CONTAINING PROTEIN"/>
    <property type="match status" value="1"/>
</dbReference>
<evidence type="ECO:0000313" key="5">
    <source>
        <dbReference type="EMBL" id="CAF0993423.1"/>
    </source>
</evidence>
<feature type="compositionally biased region" description="Low complexity" evidence="2">
    <location>
        <begin position="82"/>
        <end position="94"/>
    </location>
</feature>
<name>A0A814GCD0_ADIRI</name>
<dbReference type="InterPro" id="IPR007111">
    <property type="entry name" value="NACHT_NTPase"/>
</dbReference>
<dbReference type="PANTHER" id="PTHR19860">
    <property type="entry name" value="DDB1- AND CUL4-ASSOCIATED FACTOR 12-RELATED"/>
    <property type="match status" value="1"/>
</dbReference>
<dbReference type="Proteomes" id="UP000663852">
    <property type="component" value="Unassembled WGS sequence"/>
</dbReference>
<proteinExistence type="predicted"/>
<dbReference type="Pfam" id="PF05729">
    <property type="entry name" value="NACHT"/>
    <property type="match status" value="1"/>
</dbReference>
<evidence type="ECO:0000259" key="4">
    <source>
        <dbReference type="Pfam" id="PF13271"/>
    </source>
</evidence>
<feature type="domain" description="NACHT" evidence="3">
    <location>
        <begin position="415"/>
        <end position="586"/>
    </location>
</feature>
<feature type="region of interest" description="Disordered" evidence="2">
    <location>
        <begin position="70"/>
        <end position="94"/>
    </location>
</feature>
<accession>A0A814GCD0</accession>
<comment type="caution">
    <text evidence="5">The sequence shown here is derived from an EMBL/GenBank/DDBJ whole genome shotgun (WGS) entry which is preliminary data.</text>
</comment>
<organism evidence="5 6">
    <name type="scientific">Adineta ricciae</name>
    <name type="common">Rotifer</name>
    <dbReference type="NCBI Taxonomy" id="249248"/>
    <lineage>
        <taxon>Eukaryota</taxon>
        <taxon>Metazoa</taxon>
        <taxon>Spiralia</taxon>
        <taxon>Gnathifera</taxon>
        <taxon>Rotifera</taxon>
        <taxon>Eurotatoria</taxon>
        <taxon>Bdelloidea</taxon>
        <taxon>Adinetida</taxon>
        <taxon>Adinetidae</taxon>
        <taxon>Adineta</taxon>
    </lineage>
</organism>